<proteinExistence type="predicted"/>
<evidence type="ECO:0000313" key="1">
    <source>
        <dbReference type="EMBL" id="KAL1234877.1"/>
    </source>
</evidence>
<comment type="caution">
    <text evidence="1">The sequence shown here is derived from an EMBL/GenBank/DDBJ whole genome shotgun (WGS) entry which is preliminary data.</text>
</comment>
<gene>
    <name evidence="1" type="ORF">TSPI_01676</name>
</gene>
<accession>A0ABR3KE92</accession>
<organism evidence="1 2">
    <name type="scientific">Trichinella spiralis</name>
    <name type="common">Trichina worm</name>
    <dbReference type="NCBI Taxonomy" id="6334"/>
    <lineage>
        <taxon>Eukaryota</taxon>
        <taxon>Metazoa</taxon>
        <taxon>Ecdysozoa</taxon>
        <taxon>Nematoda</taxon>
        <taxon>Enoplea</taxon>
        <taxon>Dorylaimia</taxon>
        <taxon>Trichinellida</taxon>
        <taxon>Trichinellidae</taxon>
        <taxon>Trichinella</taxon>
    </lineage>
</organism>
<sequence length="97" mass="11200">MAERSKEVKSISDNLSQLRLKELVKRPDYGTVGMPIKLACNYFPLKACQTTSIIRYASTDALTRILNCVEMVKKSNFNMDEFCLRLSWNMVKEMEDV</sequence>
<name>A0ABR3KE92_TRISP</name>
<protein>
    <submittedName>
        <fullName evidence="1">Protein argonaute-1</fullName>
    </submittedName>
</protein>
<dbReference type="Proteomes" id="UP001558632">
    <property type="component" value="Unassembled WGS sequence"/>
</dbReference>
<evidence type="ECO:0000313" key="2">
    <source>
        <dbReference type="Proteomes" id="UP001558632"/>
    </source>
</evidence>
<keyword evidence="2" id="KW-1185">Reference proteome</keyword>
<reference evidence="1 2" key="1">
    <citation type="submission" date="2024-07" db="EMBL/GenBank/DDBJ databases">
        <title>Enhanced genomic and transcriptomic resources for Trichinella pseudospiralis and T. spiralis underpin the discovery of pronounced molecular differences between stages and species.</title>
        <authorList>
            <person name="Pasi K.K."/>
            <person name="La Rosa G."/>
            <person name="Gomez-Morales M.A."/>
            <person name="Tosini F."/>
            <person name="Sumanam S."/>
            <person name="Young N.D."/>
            <person name="Chang B.C."/>
            <person name="Robin G.B."/>
        </authorList>
    </citation>
    <scope>NUCLEOTIDE SEQUENCE [LARGE SCALE GENOMIC DNA]</scope>
    <source>
        <strain evidence="1">ISS534</strain>
    </source>
</reference>
<dbReference type="EMBL" id="JBEUSY010000403">
    <property type="protein sequence ID" value="KAL1234877.1"/>
    <property type="molecule type" value="Genomic_DNA"/>
</dbReference>